<comment type="caution">
    <text evidence="2">The sequence shown here is derived from an EMBL/GenBank/DDBJ whole genome shotgun (WGS) entry which is preliminary data.</text>
</comment>
<feature type="compositionally biased region" description="Low complexity" evidence="1">
    <location>
        <begin position="185"/>
        <end position="197"/>
    </location>
</feature>
<dbReference type="EMBL" id="JAKWBI020000170">
    <property type="protein sequence ID" value="KAJ2900600.1"/>
    <property type="molecule type" value="Genomic_DNA"/>
</dbReference>
<feature type="compositionally biased region" description="Acidic residues" evidence="1">
    <location>
        <begin position="198"/>
        <end position="207"/>
    </location>
</feature>
<feature type="compositionally biased region" description="Low complexity" evidence="1">
    <location>
        <begin position="374"/>
        <end position="397"/>
    </location>
</feature>
<dbReference type="Proteomes" id="UP001201980">
    <property type="component" value="Unassembled WGS sequence"/>
</dbReference>
<feature type="compositionally biased region" description="Basic and acidic residues" evidence="1">
    <location>
        <begin position="398"/>
        <end position="409"/>
    </location>
</feature>
<feature type="compositionally biased region" description="Gly residues" evidence="1">
    <location>
        <begin position="163"/>
        <end position="178"/>
    </location>
</feature>
<evidence type="ECO:0000256" key="1">
    <source>
        <dbReference type="SAM" id="MobiDB-lite"/>
    </source>
</evidence>
<protein>
    <submittedName>
        <fullName evidence="2">Uncharacterized protein</fullName>
    </submittedName>
</protein>
<feature type="region of interest" description="Disordered" evidence="1">
    <location>
        <begin position="494"/>
        <end position="515"/>
    </location>
</feature>
<organism evidence="2 3">
    <name type="scientific">Zalerion maritima</name>
    <dbReference type="NCBI Taxonomy" id="339359"/>
    <lineage>
        <taxon>Eukaryota</taxon>
        <taxon>Fungi</taxon>
        <taxon>Dikarya</taxon>
        <taxon>Ascomycota</taxon>
        <taxon>Pezizomycotina</taxon>
        <taxon>Sordariomycetes</taxon>
        <taxon>Lulworthiomycetidae</taxon>
        <taxon>Lulworthiales</taxon>
        <taxon>Lulworthiaceae</taxon>
        <taxon>Zalerion</taxon>
    </lineage>
</organism>
<name>A0AAD5RP13_9PEZI</name>
<feature type="compositionally biased region" description="Basic residues" evidence="1">
    <location>
        <begin position="361"/>
        <end position="373"/>
    </location>
</feature>
<accession>A0AAD5RP13</accession>
<evidence type="ECO:0000313" key="3">
    <source>
        <dbReference type="Proteomes" id="UP001201980"/>
    </source>
</evidence>
<feature type="region of interest" description="Disordered" evidence="1">
    <location>
        <begin position="306"/>
        <end position="325"/>
    </location>
</feature>
<reference evidence="2" key="1">
    <citation type="submission" date="2022-07" db="EMBL/GenBank/DDBJ databases">
        <title>Draft genome sequence of Zalerion maritima ATCC 34329, a (micro)plastics degrading marine fungus.</title>
        <authorList>
            <person name="Paco A."/>
            <person name="Goncalves M.F.M."/>
            <person name="Rocha-Santos T.A.P."/>
            <person name="Alves A."/>
        </authorList>
    </citation>
    <scope>NUCLEOTIDE SEQUENCE</scope>
    <source>
        <strain evidence="2">ATCC 34329</strain>
    </source>
</reference>
<keyword evidence="3" id="KW-1185">Reference proteome</keyword>
<gene>
    <name evidence="2" type="ORF">MKZ38_002396</name>
</gene>
<feature type="compositionally biased region" description="Basic residues" evidence="1">
    <location>
        <begin position="501"/>
        <end position="515"/>
    </location>
</feature>
<feature type="region of interest" description="Disordered" evidence="1">
    <location>
        <begin position="359"/>
        <end position="441"/>
    </location>
</feature>
<feature type="region of interest" description="Disordered" evidence="1">
    <location>
        <begin position="155"/>
        <end position="214"/>
    </location>
</feature>
<evidence type="ECO:0000313" key="2">
    <source>
        <dbReference type="EMBL" id="KAJ2900600.1"/>
    </source>
</evidence>
<proteinExistence type="predicted"/>
<sequence length="515" mass="57792">MADRRAPNLGESIATLLEALSSSLGRGNMAVNEALGDIAHRLSGRLDSLDLPPLQGDAFDMCVAALGKRLSVCTTSGNPEVLPLIHDSISGLVEMVSRVDWRYEELGSPWVGKLARIADRLQRRKEMALILTIGFVAMASCTFPELCDVTIKPVAQSSSSGDGTSGGAGNGAAGGGGDANVDPFDLSVGDGDSSSNDSDVDMDGPTDDGDHVEEVKTRDEKIIHHWDGLKTNNRELHRFIQTYEWGWRNLFSDFFLEEPRWKPLLGKTEVDMRDLEKVFRFHKSAREAVVGICYEISIRELEPPMMMKPARRDGKADDGDDDCNEAEGRYLMRKREAHESAIFPNLQAMCEQTMVEEWKRHDQHHHHHLRRKQQQQQQQQQEQQQQEQSQSQSPSQQPKEKETEVEEKPSSTTPTFVSKKRKLSDLHHAKTCPKNPDSATANMTRIMGDGIKGDWRNGIEAAGWIRRPEEVANRAMKRIVKLGTRIVKVAEKEEKELERRKSLKNSGKKPRLQIS</sequence>
<dbReference type="AlphaFoldDB" id="A0AAD5RP13"/>